<evidence type="ECO:0000256" key="1">
    <source>
        <dbReference type="SAM" id="MobiDB-lite"/>
    </source>
</evidence>
<evidence type="ECO:0000259" key="2">
    <source>
        <dbReference type="Pfam" id="PF07727"/>
    </source>
</evidence>
<keyword evidence="4" id="KW-1185">Reference proteome</keyword>
<accession>A0ABD3CCH4</accession>
<protein>
    <recommendedName>
        <fullName evidence="2">Reverse transcriptase Ty1/copia-type domain-containing protein</fullName>
    </recommendedName>
</protein>
<reference evidence="4" key="1">
    <citation type="journal article" date="2024" name="IScience">
        <title>Strigolactones Initiate the Formation of Haustorium-like Structures in Castilleja.</title>
        <authorList>
            <person name="Buerger M."/>
            <person name="Peterson D."/>
            <person name="Chory J."/>
        </authorList>
    </citation>
    <scope>NUCLEOTIDE SEQUENCE [LARGE SCALE GENOMIC DNA]</scope>
</reference>
<evidence type="ECO:0000313" key="3">
    <source>
        <dbReference type="EMBL" id="KAL3627273.1"/>
    </source>
</evidence>
<dbReference type="Proteomes" id="UP001632038">
    <property type="component" value="Unassembled WGS sequence"/>
</dbReference>
<name>A0ABD3CCH4_9LAMI</name>
<feature type="region of interest" description="Disordered" evidence="1">
    <location>
        <begin position="55"/>
        <end position="133"/>
    </location>
</feature>
<feature type="compositionally biased region" description="Basic and acidic residues" evidence="1">
    <location>
        <begin position="113"/>
        <end position="125"/>
    </location>
</feature>
<comment type="caution">
    <text evidence="3">The sequence shown here is derived from an EMBL/GenBank/DDBJ whole genome shotgun (WGS) entry which is preliminary data.</text>
</comment>
<gene>
    <name evidence="3" type="ORF">CASFOL_028636</name>
</gene>
<evidence type="ECO:0000313" key="4">
    <source>
        <dbReference type="Proteomes" id="UP001632038"/>
    </source>
</evidence>
<organism evidence="3 4">
    <name type="scientific">Castilleja foliolosa</name>
    <dbReference type="NCBI Taxonomy" id="1961234"/>
    <lineage>
        <taxon>Eukaryota</taxon>
        <taxon>Viridiplantae</taxon>
        <taxon>Streptophyta</taxon>
        <taxon>Embryophyta</taxon>
        <taxon>Tracheophyta</taxon>
        <taxon>Spermatophyta</taxon>
        <taxon>Magnoliopsida</taxon>
        <taxon>eudicotyledons</taxon>
        <taxon>Gunneridae</taxon>
        <taxon>Pentapetalae</taxon>
        <taxon>asterids</taxon>
        <taxon>lamiids</taxon>
        <taxon>Lamiales</taxon>
        <taxon>Orobanchaceae</taxon>
        <taxon>Pedicularideae</taxon>
        <taxon>Castillejinae</taxon>
        <taxon>Castilleja</taxon>
    </lineage>
</organism>
<feature type="compositionally biased region" description="Polar residues" evidence="1">
    <location>
        <begin position="84"/>
        <end position="95"/>
    </location>
</feature>
<sequence length="244" mass="27480">MDSSLIAIMEVLFDDDTENNISSTNEDQPLSSDEVEVLSHHIGTPFRRTVQDEVEVSSHHSEIPSTNNIEVGPQIEQVDRAKESASSTSKRQIQKSPPPGIILRRMIQQSKYSPEKISKGSRMEDGYDGGNESSRKECNLGEMQSPSWKEVVGFFSIKYNIDRTIERYKILLVAKGYTQVYGVDNSETFSSVAKIDTIRVQFSVTANQDSVLYQFDVENVFFHGNIEEEVYIEAPPGFDGNKVK</sequence>
<proteinExistence type="predicted"/>
<dbReference type="Pfam" id="PF07727">
    <property type="entry name" value="RVT_2"/>
    <property type="match status" value="1"/>
</dbReference>
<dbReference type="AlphaFoldDB" id="A0ABD3CCH4"/>
<dbReference type="InterPro" id="IPR013103">
    <property type="entry name" value="RVT_2"/>
</dbReference>
<feature type="domain" description="Reverse transcriptase Ty1/copia-type" evidence="2">
    <location>
        <begin position="162"/>
        <end position="240"/>
    </location>
</feature>
<dbReference type="EMBL" id="JAVIJP010000039">
    <property type="protein sequence ID" value="KAL3627273.1"/>
    <property type="molecule type" value="Genomic_DNA"/>
</dbReference>